<evidence type="ECO:0000256" key="1">
    <source>
        <dbReference type="SAM" id="SignalP"/>
    </source>
</evidence>
<sequence length="283" mass="32021">MKPLRIVALTLAAMALPALLQAQSFEGKIQQREIVVSMSGLNALLYSDEEAEEAEVADVIFDIPLAEILALADEHGEEAVQVTDLTFYVGTDRMRVEAEVELMPGYMIMDFESAALRMVMPTQRMYLEITAEDMQTLQEQFGDELEAEEKDEAEVRALGLTREINGMTCEAYEIRMGDALSRTWVSNELRDLVTAFAGFMTRMEAFSMEEDEGLEVFVLMQEHGFPVLEQTLYDYGWEQQYEISEIVSVERGPVAAEKFTIPADFERRSFMEMMQMFGGEGGD</sequence>
<proteinExistence type="predicted"/>
<name>A0AAE4ZCA1_9BACT</name>
<dbReference type="EMBL" id="JAACAK010000096">
    <property type="protein sequence ID" value="NIR75806.1"/>
    <property type="molecule type" value="Genomic_DNA"/>
</dbReference>
<reference evidence="3 4" key="1">
    <citation type="submission" date="2020-01" db="EMBL/GenBank/DDBJ databases">
        <title>Genomes assembled from Gulf of Kutch pelagic sediment metagenomes.</title>
        <authorList>
            <person name="Chandrashekar M."/>
            <person name="Mahajan M.S."/>
            <person name="Dave K.J."/>
            <person name="Vatsa P."/>
            <person name="Nathani N.M."/>
        </authorList>
    </citation>
    <scope>NUCLEOTIDE SEQUENCE [LARGE SCALE GENOMIC DNA]</scope>
    <source>
        <strain evidence="3">KS3-K002</strain>
    </source>
</reference>
<protein>
    <submittedName>
        <fullName evidence="3">DUF4412 domain-containing protein</fullName>
    </submittedName>
</protein>
<dbReference type="Pfam" id="PF14371">
    <property type="entry name" value="DUF4412"/>
    <property type="match status" value="1"/>
</dbReference>
<feature type="signal peptide" evidence="1">
    <location>
        <begin position="1"/>
        <end position="22"/>
    </location>
</feature>
<evidence type="ECO:0000313" key="4">
    <source>
        <dbReference type="Proteomes" id="UP000702544"/>
    </source>
</evidence>
<dbReference type="InterPro" id="IPR025524">
    <property type="entry name" value="DUF4412"/>
</dbReference>
<dbReference type="Proteomes" id="UP000702544">
    <property type="component" value="Unassembled WGS sequence"/>
</dbReference>
<feature type="chain" id="PRO_5041989213" evidence="1">
    <location>
        <begin position="23"/>
        <end position="283"/>
    </location>
</feature>
<accession>A0AAE4ZCA1</accession>
<organism evidence="3 4">
    <name type="scientific">Candidatus Kutchimonas denitrificans</name>
    <dbReference type="NCBI Taxonomy" id="3056748"/>
    <lineage>
        <taxon>Bacteria</taxon>
        <taxon>Pseudomonadati</taxon>
        <taxon>Gemmatimonadota</taxon>
        <taxon>Gemmatimonadia</taxon>
        <taxon>Candidatus Palauibacterales</taxon>
        <taxon>Candidatus Palauibacteraceae</taxon>
        <taxon>Candidatus Kutchimonas</taxon>
    </lineage>
</organism>
<evidence type="ECO:0000313" key="3">
    <source>
        <dbReference type="EMBL" id="NIR75806.1"/>
    </source>
</evidence>
<keyword evidence="1" id="KW-0732">Signal</keyword>
<gene>
    <name evidence="3" type="ORF">GWO12_11955</name>
</gene>
<comment type="caution">
    <text evidence="3">The sequence shown here is derived from an EMBL/GenBank/DDBJ whole genome shotgun (WGS) entry which is preliminary data.</text>
</comment>
<feature type="domain" description="DUF4412" evidence="2">
    <location>
        <begin position="83"/>
        <end position="265"/>
    </location>
</feature>
<evidence type="ECO:0000259" key="2">
    <source>
        <dbReference type="Pfam" id="PF14371"/>
    </source>
</evidence>
<dbReference type="AlphaFoldDB" id="A0AAE4ZCA1"/>